<dbReference type="GO" id="GO:0031640">
    <property type="term" value="P:killing of cells of another organism"/>
    <property type="evidence" value="ECO:0007669"/>
    <property type="project" value="UniProtKB-KW"/>
</dbReference>
<dbReference type="GO" id="GO:0045087">
    <property type="term" value="P:innate immune response"/>
    <property type="evidence" value="ECO:0007669"/>
    <property type="project" value="UniProtKB-KW"/>
</dbReference>
<feature type="domain" description="Sushi" evidence="27">
    <location>
        <begin position="621"/>
        <end position="682"/>
    </location>
</feature>
<evidence type="ECO:0000256" key="21">
    <source>
        <dbReference type="ARBA" id="ARBA00073222"/>
    </source>
</evidence>
<dbReference type="PRINTS" id="PR01705">
    <property type="entry name" value="TSP1REPEAT"/>
</dbReference>
<dbReference type="Pfam" id="PF21195">
    <property type="entry name" value="EGF_C8A_B_C6"/>
    <property type="match status" value="1"/>
</dbReference>
<dbReference type="PROSITE" id="PS00279">
    <property type="entry name" value="MACPF_1"/>
    <property type="match status" value="1"/>
</dbReference>
<dbReference type="GO" id="GO:0005579">
    <property type="term" value="C:membrane attack complex"/>
    <property type="evidence" value="ECO:0007669"/>
    <property type="project" value="UniProtKB-KW"/>
</dbReference>
<accession>A0AAD1W702</accession>
<comment type="subcellular location">
    <subcellularLocation>
        <location evidence="2">Secreted</location>
    </subcellularLocation>
    <subcellularLocation>
        <location evidence="1">Target cell membrane</location>
        <topology evidence="1">Multi-pass membrane protein</topology>
    </subcellularLocation>
</comment>
<dbReference type="InterPro" id="IPR003884">
    <property type="entry name" value="FacI_MAC"/>
</dbReference>
<dbReference type="Pfam" id="PF00057">
    <property type="entry name" value="Ldl_recept_a"/>
    <property type="match status" value="1"/>
</dbReference>
<dbReference type="PRINTS" id="PR00764">
    <property type="entry name" value="COMPLEMENTC9"/>
</dbReference>
<comment type="subunit">
    <text evidence="23">Monomer or dimer; as a C5b-7 complex it can also form multimeric rosettes. Component of the membrane attack complex (MAC), composed of complement C5b, C6, C7, C8A, C8B, C8G and multiple copies of the pore-forming subunit C9.</text>
</comment>
<comment type="similarity">
    <text evidence="3">Belongs to the complement C6/C7/C8/C9 family.</text>
</comment>
<evidence type="ECO:0000256" key="6">
    <source>
        <dbReference type="ARBA" id="ARBA00022536"/>
    </source>
</evidence>
<dbReference type="Gene3D" id="2.20.100.10">
    <property type="entry name" value="Thrombospondin type-1 (TSP1) repeat"/>
    <property type="match status" value="2"/>
</dbReference>
<evidence type="ECO:0000313" key="30">
    <source>
        <dbReference type="Proteomes" id="UP001295444"/>
    </source>
</evidence>
<dbReference type="InterPro" id="IPR035976">
    <property type="entry name" value="Sushi/SCR/CCP_sf"/>
</dbReference>
<dbReference type="SUPFAM" id="SSF57535">
    <property type="entry name" value="Complement control module/SCR domain"/>
    <property type="match status" value="2"/>
</dbReference>
<dbReference type="Pfam" id="PF00084">
    <property type="entry name" value="Sushi"/>
    <property type="match status" value="2"/>
</dbReference>
<dbReference type="SMART" id="SM00032">
    <property type="entry name" value="CCP"/>
    <property type="match status" value="2"/>
</dbReference>
<sequence>MRVLFLFTLPVLGIVLFAPTFSSQSTPVNCKWQDFGPWSECDGCSKTQTRRRAVAVYAQFGGQECVGSASDTRACVPTRGCPIEDGCGNRFRCFSGQCISQSLVCNGDHDCEEDSSDEANCDVRHKVCDTDKYPPNTELTGLGFDVRTQELKSGVIHTKSFGGKCRKVFNADNRHFYRLSENVLAYTFKVETKNDFNYDFYNSSWSYVKSTTTTVRTNYNYNSDDSTYTSNTKEKSYQLMIIKNYVEVAQFINNDAEFLALAEPFWIELFNLPSVYEYTAYRKLIEKYGTHFLQSGSLGGEYNFLFFLETEKITSNGITISDMQKCTSTNVGFLFVSYSSTDCKKLSETIKSSSGTSNKEVRGTVKITGGEAKFASALNYINIDNPAANRDRYASWAGSVSNLPSVLKQTVTPLYELVREVPCAAVKRYYLKRAIEEYMNEENACKCKPCQNKGVPIVVGTRCECLCKPYTHGSACQHGALVQDDARVVDGSWSCWSSWSSCVSASGRRVRNRVCNNPSPTGGGKKCIGDSIESEKCEDDDLLHYRTVEPHCFEVSLEHTEFCQPPPPLENGHFQDTGSSFHVGKRITYTCNEGYSLVGDSIAECKKDLTWHIEPIHCKRIMCPYPLFPYNIISDSKKSAYQVGDKIGISCPSGFELDGPNSFLCRSSLSWYPDTQGVQCKRKVSGVTPKTPGPKCQPWEKIQDSKCTCKMPYECGAGKRPSLDVCAIDGRNKKNVPLTVCKMNALTCLGRTYTLTEAANCKFQEASETPCYSCNPEDVCSDERRTCISICVEVDGTTQTLTECEAGVLKCQGVNVAIVSISPCDT</sequence>
<evidence type="ECO:0000256" key="13">
    <source>
        <dbReference type="ARBA" id="ARBA00022852"/>
    </source>
</evidence>
<dbReference type="FunFam" id="2.20.100.10:FF:000002">
    <property type="entry name" value="Unc-5 netrin receptor C"/>
    <property type="match status" value="1"/>
</dbReference>
<evidence type="ECO:0000256" key="10">
    <source>
        <dbReference type="ARBA" id="ARBA00022692"/>
    </source>
</evidence>
<evidence type="ECO:0000256" key="2">
    <source>
        <dbReference type="ARBA" id="ARBA00004613"/>
    </source>
</evidence>
<evidence type="ECO:0000256" key="20">
    <source>
        <dbReference type="ARBA" id="ARBA00023298"/>
    </source>
</evidence>
<dbReference type="AlphaFoldDB" id="A0AAD1W702"/>
<dbReference type="GO" id="GO:0044218">
    <property type="term" value="C:other organism cell membrane"/>
    <property type="evidence" value="ECO:0007669"/>
    <property type="project" value="UniProtKB-KW"/>
</dbReference>
<keyword evidence="18 25" id="KW-1015">Disulfide bond</keyword>
<evidence type="ECO:0000256" key="16">
    <source>
        <dbReference type="ARBA" id="ARBA00023058"/>
    </source>
</evidence>
<dbReference type="GO" id="GO:0006958">
    <property type="term" value="P:complement activation, classical pathway"/>
    <property type="evidence" value="ECO:0007669"/>
    <property type="project" value="UniProtKB-KW"/>
</dbReference>
<keyword evidence="7" id="KW-1052">Target cell membrane</keyword>
<keyword evidence="19" id="KW-0325">Glycoprotein</keyword>
<evidence type="ECO:0000256" key="26">
    <source>
        <dbReference type="SAM" id="SignalP"/>
    </source>
</evidence>
<dbReference type="PROSITE" id="PS50923">
    <property type="entry name" value="SUSHI"/>
    <property type="match status" value="2"/>
</dbReference>
<dbReference type="Gene3D" id="4.10.400.10">
    <property type="entry name" value="Low-density Lipoprotein Receptor"/>
    <property type="match status" value="1"/>
</dbReference>
<dbReference type="SUPFAM" id="SSF57424">
    <property type="entry name" value="LDL receptor-like module"/>
    <property type="match status" value="1"/>
</dbReference>
<dbReference type="InterPro" id="IPR048825">
    <property type="entry name" value="C7_KAZAL"/>
</dbReference>
<feature type="chain" id="PRO_5042150349" description="Complement component C7" evidence="26">
    <location>
        <begin position="26"/>
        <end position="826"/>
    </location>
</feature>
<keyword evidence="15" id="KW-0180">Complement pathway</keyword>
<evidence type="ECO:0000256" key="4">
    <source>
        <dbReference type="ARBA" id="ARBA00022452"/>
    </source>
</evidence>
<dbReference type="InterPro" id="IPR000436">
    <property type="entry name" value="Sushi_SCR_CCP_dom"/>
</dbReference>
<keyword evidence="16" id="KW-0473">Membrane attack complex</keyword>
<evidence type="ECO:0000256" key="19">
    <source>
        <dbReference type="ARBA" id="ARBA00023180"/>
    </source>
</evidence>
<keyword evidence="11 26" id="KW-0732">Signal</keyword>
<evidence type="ECO:0000256" key="18">
    <source>
        <dbReference type="ARBA" id="ARBA00023157"/>
    </source>
</evidence>
<keyword evidence="13" id="KW-0204">Cytolysis</keyword>
<dbReference type="CDD" id="cd00112">
    <property type="entry name" value="LDLa"/>
    <property type="match status" value="1"/>
</dbReference>
<evidence type="ECO:0000256" key="7">
    <source>
        <dbReference type="ARBA" id="ARBA00022537"/>
    </source>
</evidence>
<evidence type="ECO:0000256" key="12">
    <source>
        <dbReference type="ARBA" id="ARBA00022737"/>
    </source>
</evidence>
<keyword evidence="4" id="KW-1134">Transmembrane beta strand</keyword>
<dbReference type="InterPro" id="IPR020864">
    <property type="entry name" value="MACPF"/>
</dbReference>
<dbReference type="PROSITE" id="PS01209">
    <property type="entry name" value="LDLRA_1"/>
    <property type="match status" value="1"/>
</dbReference>
<keyword evidence="17" id="KW-0472">Membrane</keyword>
<evidence type="ECO:0000256" key="8">
    <source>
        <dbReference type="ARBA" id="ARBA00022588"/>
    </source>
</evidence>
<dbReference type="Gene3D" id="2.10.70.10">
    <property type="entry name" value="Complement Module, domain 1"/>
    <property type="match status" value="2"/>
</dbReference>
<dbReference type="PANTHER" id="PTHR45742">
    <property type="entry name" value="COMPLEMENT COMPONENT C6"/>
    <property type="match status" value="1"/>
</dbReference>
<name>A0AAD1W702_PELCU</name>
<dbReference type="InterPro" id="IPR023415">
    <property type="entry name" value="LDLR_class-A_CS"/>
</dbReference>
<evidence type="ECO:0000256" key="15">
    <source>
        <dbReference type="ARBA" id="ARBA00022875"/>
    </source>
</evidence>
<comment type="caution">
    <text evidence="25">Lacks conserved residue(s) required for the propagation of feature annotation.</text>
</comment>
<proteinExistence type="inferred from homology"/>
<keyword evidence="30" id="KW-1185">Reference proteome</keyword>
<dbReference type="InterPro" id="IPR048831">
    <property type="entry name" value="C8A_B_C6_EGF-like"/>
</dbReference>
<dbReference type="Pfam" id="PF21330">
    <property type="entry name" value="Kazal_C7"/>
    <property type="match status" value="1"/>
</dbReference>
<dbReference type="InterPro" id="IPR040729">
    <property type="entry name" value="Kazal_3"/>
</dbReference>
<dbReference type="SUPFAM" id="SSF82895">
    <property type="entry name" value="TSP-1 type 1 repeat"/>
    <property type="match status" value="2"/>
</dbReference>
<dbReference type="PROSITE" id="PS50068">
    <property type="entry name" value="LDLRA_2"/>
    <property type="match status" value="1"/>
</dbReference>
<evidence type="ECO:0000313" key="29">
    <source>
        <dbReference type="EMBL" id="CAH2296430.1"/>
    </source>
</evidence>
<dbReference type="InterPro" id="IPR036383">
    <property type="entry name" value="TSP1_rpt_sf"/>
</dbReference>
<dbReference type="InterPro" id="IPR002172">
    <property type="entry name" value="LDrepeatLR_classA_rpt"/>
</dbReference>
<evidence type="ECO:0000256" key="5">
    <source>
        <dbReference type="ARBA" id="ARBA00022525"/>
    </source>
</evidence>
<dbReference type="PANTHER" id="PTHR45742:SF2">
    <property type="entry name" value="COMPLEMENT COMPONENT C7"/>
    <property type="match status" value="1"/>
</dbReference>
<evidence type="ECO:0000256" key="22">
    <source>
        <dbReference type="ARBA" id="ARBA00093281"/>
    </source>
</evidence>
<feature type="domain" description="Sushi" evidence="27">
    <location>
        <begin position="561"/>
        <end position="620"/>
    </location>
</feature>
<protein>
    <recommendedName>
        <fullName evidence="21">Complement component C7</fullName>
    </recommendedName>
</protein>
<dbReference type="SMART" id="SM00209">
    <property type="entry name" value="TSP1"/>
    <property type="match status" value="2"/>
</dbReference>
<dbReference type="Pfam" id="PF18434">
    <property type="entry name" value="Kazal_3"/>
    <property type="match status" value="1"/>
</dbReference>
<organism evidence="29 30">
    <name type="scientific">Pelobates cultripes</name>
    <name type="common">Western spadefoot toad</name>
    <dbReference type="NCBI Taxonomy" id="61616"/>
    <lineage>
        <taxon>Eukaryota</taxon>
        <taxon>Metazoa</taxon>
        <taxon>Chordata</taxon>
        <taxon>Craniata</taxon>
        <taxon>Vertebrata</taxon>
        <taxon>Euteleostomi</taxon>
        <taxon>Amphibia</taxon>
        <taxon>Batrachia</taxon>
        <taxon>Anura</taxon>
        <taxon>Pelobatoidea</taxon>
        <taxon>Pelobatidae</taxon>
        <taxon>Pelobates</taxon>
    </lineage>
</organism>
<dbReference type="EMBL" id="OW240916">
    <property type="protein sequence ID" value="CAH2296430.1"/>
    <property type="molecule type" value="Genomic_DNA"/>
</dbReference>
<dbReference type="InterPro" id="IPR020863">
    <property type="entry name" value="MACPF_CS"/>
</dbReference>
<dbReference type="InterPro" id="IPR001862">
    <property type="entry name" value="MAC_perforin"/>
</dbReference>
<dbReference type="GO" id="GO:0005576">
    <property type="term" value="C:extracellular region"/>
    <property type="evidence" value="ECO:0007669"/>
    <property type="project" value="UniProtKB-SubCell"/>
</dbReference>
<dbReference type="Pfam" id="PF00090">
    <property type="entry name" value="TSP_1"/>
    <property type="match status" value="2"/>
</dbReference>
<dbReference type="InterPro" id="IPR000884">
    <property type="entry name" value="TSP1_rpt"/>
</dbReference>
<dbReference type="SMART" id="SM00457">
    <property type="entry name" value="MACPF"/>
    <property type="match status" value="1"/>
</dbReference>
<evidence type="ECO:0000256" key="9">
    <source>
        <dbReference type="ARBA" id="ARBA00022659"/>
    </source>
</evidence>
<evidence type="ECO:0000256" key="17">
    <source>
        <dbReference type="ARBA" id="ARBA00023136"/>
    </source>
</evidence>
<evidence type="ECO:0000256" key="11">
    <source>
        <dbReference type="ARBA" id="ARBA00022729"/>
    </source>
</evidence>
<gene>
    <name evidence="29" type="ORF">PECUL_23A043785</name>
</gene>
<feature type="disulfide bond" evidence="25">
    <location>
        <begin position="591"/>
        <end position="618"/>
    </location>
</feature>
<evidence type="ECO:0000259" key="28">
    <source>
        <dbReference type="PROSITE" id="PS51412"/>
    </source>
</evidence>
<evidence type="ECO:0000256" key="23">
    <source>
        <dbReference type="ARBA" id="ARBA00093478"/>
    </source>
</evidence>
<dbReference type="PROSITE" id="PS50092">
    <property type="entry name" value="TSP1"/>
    <property type="match status" value="2"/>
</dbReference>
<feature type="disulfide bond" evidence="24">
    <location>
        <begin position="93"/>
        <end position="111"/>
    </location>
</feature>
<dbReference type="Gene3D" id="3.30.60.30">
    <property type="match status" value="2"/>
</dbReference>
<evidence type="ECO:0000256" key="25">
    <source>
        <dbReference type="PROSITE-ProRule" id="PRU00302"/>
    </source>
</evidence>
<evidence type="ECO:0000256" key="24">
    <source>
        <dbReference type="PROSITE-ProRule" id="PRU00124"/>
    </source>
</evidence>
<keyword evidence="14" id="KW-0391">Immunity</keyword>
<comment type="function">
    <text evidence="22">Component of the membrane attack complex (MAC), a multiprotein complex activated by the complement cascade, which inserts into a target cell membrane and forms a pore, leading to target cell membrane rupture and cell lysis. The MAC is initiated by proteolytic cleavage of C5 into complement C5b in response to the classical, alternative, lectin and GZMK complement pathways. The complement pathways consist in a cascade of proteins that leads to phagocytosis and breakdown of pathogens and signaling that strengthens the adaptive immune system. C7 serves as a membrane anchor. During MAC assembly, associates with C5b and C6 to form the C5b-7 complex, a key lipophilic precursor of the MAC complex, which associates with the outer leaflet and reduces the energy for membrane bending.</text>
</comment>
<evidence type="ECO:0000256" key="14">
    <source>
        <dbReference type="ARBA" id="ARBA00022859"/>
    </source>
</evidence>
<feature type="domain" description="MACPF" evidence="28">
    <location>
        <begin position="123"/>
        <end position="446"/>
    </location>
</feature>
<evidence type="ECO:0000256" key="1">
    <source>
        <dbReference type="ARBA" id="ARBA00004276"/>
    </source>
</evidence>
<keyword evidence="8" id="KW-0399">Innate immunity</keyword>
<keyword evidence="12" id="KW-0677">Repeat</keyword>
<dbReference type="PROSITE" id="PS51412">
    <property type="entry name" value="MACPF_2"/>
    <property type="match status" value="1"/>
</dbReference>
<reference evidence="29" key="1">
    <citation type="submission" date="2022-03" db="EMBL/GenBank/DDBJ databases">
        <authorList>
            <person name="Alioto T."/>
            <person name="Alioto T."/>
            <person name="Gomez Garrido J."/>
        </authorList>
    </citation>
    <scope>NUCLEOTIDE SEQUENCE</scope>
</reference>
<dbReference type="SMART" id="SM00192">
    <property type="entry name" value="LDLa"/>
    <property type="match status" value="1"/>
</dbReference>
<dbReference type="SMART" id="SM00057">
    <property type="entry name" value="FIMAC"/>
    <property type="match status" value="2"/>
</dbReference>
<keyword evidence="20" id="KW-1053">Target membrane</keyword>
<keyword evidence="9 25" id="KW-0768">Sushi</keyword>
<dbReference type="InterPro" id="IPR036055">
    <property type="entry name" value="LDL_receptor-like_sf"/>
</dbReference>
<evidence type="ECO:0000256" key="3">
    <source>
        <dbReference type="ARBA" id="ARBA00009214"/>
    </source>
</evidence>
<dbReference type="Proteomes" id="UP001295444">
    <property type="component" value="Chromosome 05"/>
</dbReference>
<dbReference type="CDD" id="cd00033">
    <property type="entry name" value="CCP"/>
    <property type="match status" value="2"/>
</dbReference>
<keyword evidence="6" id="KW-0245">EGF-like domain</keyword>
<keyword evidence="5" id="KW-0964">Secreted</keyword>
<evidence type="ECO:0000259" key="27">
    <source>
        <dbReference type="PROSITE" id="PS50923"/>
    </source>
</evidence>
<dbReference type="Pfam" id="PF01823">
    <property type="entry name" value="MACPF"/>
    <property type="match status" value="1"/>
</dbReference>
<feature type="signal peptide" evidence="26">
    <location>
        <begin position="1"/>
        <end position="25"/>
    </location>
</feature>
<keyword evidence="10" id="KW-0812">Transmembrane</keyword>